<feature type="domain" description="AP2/ERF" evidence="7">
    <location>
        <begin position="25"/>
        <end position="98"/>
    </location>
</feature>
<comment type="caution">
    <text evidence="8">The sequence shown here is derived from an EMBL/GenBank/DDBJ whole genome shotgun (WGS) entry which is preliminary data.</text>
</comment>
<proteinExistence type="predicted"/>
<evidence type="ECO:0000256" key="3">
    <source>
        <dbReference type="ARBA" id="ARBA00023125"/>
    </source>
</evidence>
<dbReference type="GO" id="GO:0003677">
    <property type="term" value="F:DNA binding"/>
    <property type="evidence" value="ECO:0007669"/>
    <property type="project" value="UniProtKB-KW"/>
</dbReference>
<dbReference type="InterPro" id="IPR036955">
    <property type="entry name" value="AP2/ERF_dom_sf"/>
</dbReference>
<dbReference type="GO" id="GO:0005634">
    <property type="term" value="C:nucleus"/>
    <property type="evidence" value="ECO:0007669"/>
    <property type="project" value="UniProtKB-SubCell"/>
</dbReference>
<dbReference type="InterPro" id="IPR016177">
    <property type="entry name" value="DNA-bd_dom_sf"/>
</dbReference>
<evidence type="ECO:0000313" key="9">
    <source>
        <dbReference type="Proteomes" id="UP000789595"/>
    </source>
</evidence>
<keyword evidence="4" id="KW-0804">Transcription</keyword>
<dbReference type="SUPFAM" id="SSF54171">
    <property type="entry name" value="DNA-binding domain"/>
    <property type="match status" value="1"/>
</dbReference>
<dbReference type="Proteomes" id="UP000789595">
    <property type="component" value="Unassembled WGS sequence"/>
</dbReference>
<evidence type="ECO:0000256" key="2">
    <source>
        <dbReference type="ARBA" id="ARBA00023015"/>
    </source>
</evidence>
<evidence type="ECO:0000256" key="5">
    <source>
        <dbReference type="ARBA" id="ARBA00023242"/>
    </source>
</evidence>
<evidence type="ECO:0000313" key="8">
    <source>
        <dbReference type="EMBL" id="CAH0378463.1"/>
    </source>
</evidence>
<organism evidence="8 9">
    <name type="scientific">Pelagomonas calceolata</name>
    <dbReference type="NCBI Taxonomy" id="35677"/>
    <lineage>
        <taxon>Eukaryota</taxon>
        <taxon>Sar</taxon>
        <taxon>Stramenopiles</taxon>
        <taxon>Ochrophyta</taxon>
        <taxon>Pelagophyceae</taxon>
        <taxon>Pelagomonadales</taxon>
        <taxon>Pelagomonadaceae</taxon>
        <taxon>Pelagomonas</taxon>
    </lineage>
</organism>
<dbReference type="EMBL" id="CAKKNE010000006">
    <property type="protein sequence ID" value="CAH0378463.1"/>
    <property type="molecule type" value="Genomic_DNA"/>
</dbReference>
<evidence type="ECO:0000259" key="7">
    <source>
        <dbReference type="PROSITE" id="PS51032"/>
    </source>
</evidence>
<dbReference type="InterPro" id="IPR001471">
    <property type="entry name" value="AP2/ERF_dom"/>
</dbReference>
<name>A0A8J2SYZ7_9STRA</name>
<dbReference type="GO" id="GO:0003700">
    <property type="term" value="F:DNA-binding transcription factor activity"/>
    <property type="evidence" value="ECO:0007669"/>
    <property type="project" value="InterPro"/>
</dbReference>
<keyword evidence="3" id="KW-0238">DNA-binding</keyword>
<dbReference type="PROSITE" id="PS51032">
    <property type="entry name" value="AP2_ERF"/>
    <property type="match status" value="1"/>
</dbReference>
<dbReference type="Gene3D" id="3.30.730.10">
    <property type="entry name" value="AP2/ERF domain"/>
    <property type="match status" value="1"/>
</dbReference>
<keyword evidence="9" id="KW-1185">Reference proteome</keyword>
<evidence type="ECO:0000256" key="4">
    <source>
        <dbReference type="ARBA" id="ARBA00023163"/>
    </source>
</evidence>
<evidence type="ECO:0000256" key="6">
    <source>
        <dbReference type="SAM" id="MobiDB-lite"/>
    </source>
</evidence>
<keyword evidence="5" id="KW-0539">Nucleus</keyword>
<dbReference type="AlphaFoldDB" id="A0A8J2SYZ7"/>
<comment type="subcellular location">
    <subcellularLocation>
        <location evidence="1">Nucleus</location>
    </subcellularLocation>
</comment>
<protein>
    <recommendedName>
        <fullName evidence="7">AP2/ERF domain-containing protein</fullName>
    </recommendedName>
</protein>
<sequence>MEMLPPATSVVVGATIEKRFPGYGVHRGTVAEIDGGKVLVHWAATDERKNRRWHAGYRDADGKTRFIGLFDTQEAAARAYNAAIRRAGLEGKRRTNPVVDGQLVPRAYKARGHGVDALRGRKRRREEPAATPSARARRPRRD</sequence>
<evidence type="ECO:0000256" key="1">
    <source>
        <dbReference type="ARBA" id="ARBA00004123"/>
    </source>
</evidence>
<gene>
    <name evidence="8" type="ORF">PECAL_6P00480</name>
</gene>
<reference evidence="8" key="1">
    <citation type="submission" date="2021-11" db="EMBL/GenBank/DDBJ databases">
        <authorList>
            <consortium name="Genoscope - CEA"/>
            <person name="William W."/>
        </authorList>
    </citation>
    <scope>NUCLEOTIDE SEQUENCE</scope>
</reference>
<accession>A0A8J2SYZ7</accession>
<keyword evidence="2" id="KW-0805">Transcription regulation</keyword>
<feature type="region of interest" description="Disordered" evidence="6">
    <location>
        <begin position="110"/>
        <end position="142"/>
    </location>
</feature>